<accession>A0A8E2B1F5</accession>
<organism evidence="1 2">
    <name type="scientific">Obba rivulosa</name>
    <dbReference type="NCBI Taxonomy" id="1052685"/>
    <lineage>
        <taxon>Eukaryota</taxon>
        <taxon>Fungi</taxon>
        <taxon>Dikarya</taxon>
        <taxon>Basidiomycota</taxon>
        <taxon>Agaricomycotina</taxon>
        <taxon>Agaricomycetes</taxon>
        <taxon>Polyporales</taxon>
        <taxon>Gelatoporiaceae</taxon>
        <taxon>Obba</taxon>
    </lineage>
</organism>
<dbReference type="EMBL" id="KV722374">
    <property type="protein sequence ID" value="OCH92075.1"/>
    <property type="molecule type" value="Genomic_DNA"/>
</dbReference>
<dbReference type="AlphaFoldDB" id="A0A8E2B1F5"/>
<proteinExistence type="predicted"/>
<sequence length="177" mass="20027">MFNNSSLLEVSREVKIDHDNNDKVATANTLIREMIIHGDAEHVAFRFYTAHGLGDAAEHNKEEHAEVSRLVYEADSISPSKREFDQIISRAVTAFFTLTDEEEEEQLPKLRSDLSPEQNDKLARDFLKARNMAPSRARRGQKAGAAQGKLQDKLAEVGWMIVGRTLLVDPKYNHPEI</sequence>
<name>A0A8E2B1F5_9APHY</name>
<gene>
    <name evidence="1" type="ORF">OBBRIDRAFT_811824</name>
</gene>
<evidence type="ECO:0000313" key="2">
    <source>
        <dbReference type="Proteomes" id="UP000250043"/>
    </source>
</evidence>
<evidence type="ECO:0000313" key="1">
    <source>
        <dbReference type="EMBL" id="OCH92075.1"/>
    </source>
</evidence>
<dbReference type="PANTHER" id="PTHR35585:SF1">
    <property type="entry name" value="HHE DOMAIN PROTEIN (AFU_ORTHOLOGUE AFUA_4G00730)"/>
    <property type="match status" value="1"/>
</dbReference>
<dbReference type="PANTHER" id="PTHR35585">
    <property type="entry name" value="HHE DOMAIN PROTEIN (AFU_ORTHOLOGUE AFUA_4G00730)"/>
    <property type="match status" value="1"/>
</dbReference>
<keyword evidence="2" id="KW-1185">Reference proteome</keyword>
<dbReference type="Proteomes" id="UP000250043">
    <property type="component" value="Unassembled WGS sequence"/>
</dbReference>
<dbReference type="OrthoDB" id="9983919at2759"/>
<protein>
    <submittedName>
        <fullName evidence="1">Uncharacterized protein</fullName>
    </submittedName>
</protein>
<reference evidence="1 2" key="1">
    <citation type="submission" date="2016-07" db="EMBL/GenBank/DDBJ databases">
        <title>Draft genome of the white-rot fungus Obba rivulosa 3A-2.</title>
        <authorList>
            <consortium name="DOE Joint Genome Institute"/>
            <person name="Miettinen O."/>
            <person name="Riley R."/>
            <person name="Acob R."/>
            <person name="Barry K."/>
            <person name="Cullen D."/>
            <person name="De Vries R."/>
            <person name="Hainaut M."/>
            <person name="Hatakka A."/>
            <person name="Henrissat B."/>
            <person name="Hilden K."/>
            <person name="Kuo R."/>
            <person name="Labutti K."/>
            <person name="Lipzen A."/>
            <person name="Makela M.R."/>
            <person name="Sandor L."/>
            <person name="Spatafora J.W."/>
            <person name="Grigoriev I.V."/>
            <person name="Hibbett D.S."/>
        </authorList>
    </citation>
    <scope>NUCLEOTIDE SEQUENCE [LARGE SCALE GENOMIC DNA]</scope>
    <source>
        <strain evidence="1 2">3A-2</strain>
    </source>
</reference>